<dbReference type="FunFam" id="3.40.1010.10:FF:000001">
    <property type="entry name" value="Siroheme synthase"/>
    <property type="match status" value="1"/>
</dbReference>
<keyword evidence="4" id="KW-0949">S-adenosyl-L-methionine</keyword>
<dbReference type="PROSITE" id="PS00840">
    <property type="entry name" value="SUMT_2"/>
    <property type="match status" value="1"/>
</dbReference>
<dbReference type="AlphaFoldDB" id="A0A7S0J265"/>
<dbReference type="InterPro" id="IPR050161">
    <property type="entry name" value="Siro_Cobalamin_biosynth"/>
</dbReference>
<organism evidence="9">
    <name type="scientific">Calcidiscus leptoporus</name>
    <dbReference type="NCBI Taxonomy" id="127549"/>
    <lineage>
        <taxon>Eukaryota</taxon>
        <taxon>Haptista</taxon>
        <taxon>Haptophyta</taxon>
        <taxon>Prymnesiophyceae</taxon>
        <taxon>Coccolithales</taxon>
        <taxon>Calcidiscaceae</taxon>
        <taxon>Calcidiscus</taxon>
    </lineage>
</organism>
<evidence type="ECO:0000256" key="4">
    <source>
        <dbReference type="ARBA" id="ARBA00022691"/>
    </source>
</evidence>
<evidence type="ECO:0000256" key="2">
    <source>
        <dbReference type="ARBA" id="ARBA00022603"/>
    </source>
</evidence>
<keyword evidence="5" id="KW-0627">Porphyrin biosynthesis</keyword>
<dbReference type="InterPro" id="IPR003043">
    <property type="entry name" value="Uropor_MeTrfase_CS"/>
</dbReference>
<accession>A0A7S0J265</accession>
<dbReference type="FunFam" id="3.30.950.10:FF:000001">
    <property type="entry name" value="Siroheme synthase"/>
    <property type="match status" value="1"/>
</dbReference>
<evidence type="ECO:0000256" key="6">
    <source>
        <dbReference type="RuleBase" id="RU003960"/>
    </source>
</evidence>
<feature type="domain" description="Tetrapyrrole methylase" evidence="8">
    <location>
        <begin position="82"/>
        <end position="294"/>
    </location>
</feature>
<keyword evidence="2 6" id="KW-0489">Methyltransferase</keyword>
<dbReference type="Gene3D" id="3.40.1010.10">
    <property type="entry name" value="Cobalt-precorrin-4 Transmethylase, Domain 1"/>
    <property type="match status" value="1"/>
</dbReference>
<comment type="similarity">
    <text evidence="6">Belongs to the precorrin methyltransferase family.</text>
</comment>
<dbReference type="InterPro" id="IPR000878">
    <property type="entry name" value="4pyrrol_Mease"/>
</dbReference>
<protein>
    <recommendedName>
        <fullName evidence="1">uroporphyrinogen-III C-methyltransferase</fullName>
        <ecNumber evidence="1">2.1.1.107</ecNumber>
    </recommendedName>
</protein>
<dbReference type="Gene3D" id="3.30.950.10">
    <property type="entry name" value="Methyltransferase, Cobalt-precorrin-4 Transmethylase, Domain 2"/>
    <property type="match status" value="1"/>
</dbReference>
<proteinExistence type="inferred from homology"/>
<dbReference type="PANTHER" id="PTHR45790">
    <property type="entry name" value="SIROHEME SYNTHASE-RELATED"/>
    <property type="match status" value="1"/>
</dbReference>
<evidence type="ECO:0000259" key="8">
    <source>
        <dbReference type="Pfam" id="PF00590"/>
    </source>
</evidence>
<dbReference type="InterPro" id="IPR014776">
    <property type="entry name" value="4pyrrole_Mease_sub2"/>
</dbReference>
<sequence length="357" mass="37766">MEGGVTIQMVALRLASTAALGAAALLCAPLPPPRVATRMCLASEATQLLHSAAQAASEQQLRLRKTQAVGQAAGAGRVASAVYLVGVGPGDVELLTVKAVRLMASADLVLYDRLIAPEILSLVNPNAAMLYVGKEAGLHTRPQEQIHELLLQFATSGRTVLRLKGGDPTVFGRGGEELEYLEQRGVPVHIVPGITAAAGIAADLRVPLTHRDYADSVRFITGHARSECTATVQERYDWAHLADSKTTLVIYMGLSTLRELAGGLIEAGLSADTPAVAVQDGTTYTQRVVAAPLACLAEEVEQAGLRSPTLVLIGSVVSLLQQKEGDEEERQELSPTTSVTLTVEQARDMVAQMQPRA</sequence>
<gene>
    <name evidence="9" type="ORF">CLEP1334_LOCUS14163</name>
</gene>
<evidence type="ECO:0000256" key="5">
    <source>
        <dbReference type="ARBA" id="ARBA00023244"/>
    </source>
</evidence>
<evidence type="ECO:0000256" key="1">
    <source>
        <dbReference type="ARBA" id="ARBA00012162"/>
    </source>
</evidence>
<dbReference type="InterPro" id="IPR014777">
    <property type="entry name" value="4pyrrole_Mease_sub1"/>
</dbReference>
<dbReference type="InterPro" id="IPR006366">
    <property type="entry name" value="CobA/CysG_C"/>
</dbReference>
<evidence type="ECO:0000256" key="3">
    <source>
        <dbReference type="ARBA" id="ARBA00022679"/>
    </source>
</evidence>
<dbReference type="EC" id="2.1.1.107" evidence="1"/>
<dbReference type="CDD" id="cd11642">
    <property type="entry name" value="SUMT"/>
    <property type="match status" value="1"/>
</dbReference>
<dbReference type="GO" id="GO:0032259">
    <property type="term" value="P:methylation"/>
    <property type="evidence" value="ECO:0007669"/>
    <property type="project" value="UniProtKB-KW"/>
</dbReference>
<dbReference type="SUPFAM" id="SSF53790">
    <property type="entry name" value="Tetrapyrrole methylase"/>
    <property type="match status" value="1"/>
</dbReference>
<dbReference type="NCBIfam" id="NF004790">
    <property type="entry name" value="PRK06136.1"/>
    <property type="match status" value="1"/>
</dbReference>
<reference evidence="9" key="1">
    <citation type="submission" date="2021-01" db="EMBL/GenBank/DDBJ databases">
        <authorList>
            <person name="Corre E."/>
            <person name="Pelletier E."/>
            <person name="Niang G."/>
            <person name="Scheremetjew M."/>
            <person name="Finn R."/>
            <person name="Kale V."/>
            <person name="Holt S."/>
            <person name="Cochrane G."/>
            <person name="Meng A."/>
            <person name="Brown T."/>
            <person name="Cohen L."/>
        </authorList>
    </citation>
    <scope>NUCLEOTIDE SEQUENCE</scope>
    <source>
        <strain evidence="9">RCC1130</strain>
    </source>
</reference>
<dbReference type="PANTHER" id="PTHR45790:SF3">
    <property type="entry name" value="S-ADENOSYL-L-METHIONINE-DEPENDENT UROPORPHYRINOGEN III METHYLTRANSFERASE, CHLOROPLASTIC"/>
    <property type="match status" value="1"/>
</dbReference>
<keyword evidence="3 6" id="KW-0808">Transferase</keyword>
<dbReference type="GO" id="GO:0004851">
    <property type="term" value="F:uroporphyrin-III C-methyltransferase activity"/>
    <property type="evidence" value="ECO:0007669"/>
    <property type="project" value="UniProtKB-EC"/>
</dbReference>
<dbReference type="InterPro" id="IPR035996">
    <property type="entry name" value="4pyrrol_Methylase_sf"/>
</dbReference>
<dbReference type="NCBIfam" id="TIGR01469">
    <property type="entry name" value="cobA_cysG_Cterm"/>
    <property type="match status" value="1"/>
</dbReference>
<evidence type="ECO:0000256" key="7">
    <source>
        <dbReference type="SAM" id="SignalP"/>
    </source>
</evidence>
<dbReference type="Pfam" id="PF00590">
    <property type="entry name" value="TP_methylase"/>
    <property type="match status" value="1"/>
</dbReference>
<feature type="chain" id="PRO_5031160413" description="uroporphyrinogen-III C-methyltransferase" evidence="7">
    <location>
        <begin position="24"/>
        <end position="357"/>
    </location>
</feature>
<dbReference type="GO" id="GO:0019354">
    <property type="term" value="P:siroheme biosynthetic process"/>
    <property type="evidence" value="ECO:0007669"/>
    <property type="project" value="InterPro"/>
</dbReference>
<name>A0A7S0J265_9EUKA</name>
<evidence type="ECO:0000313" key="9">
    <source>
        <dbReference type="EMBL" id="CAD8538880.1"/>
    </source>
</evidence>
<feature type="signal peptide" evidence="7">
    <location>
        <begin position="1"/>
        <end position="23"/>
    </location>
</feature>
<dbReference type="EMBL" id="HBER01028137">
    <property type="protein sequence ID" value="CAD8538880.1"/>
    <property type="molecule type" value="Transcribed_RNA"/>
</dbReference>
<keyword evidence="7" id="KW-0732">Signal</keyword>